<accession>A0ABU8N7Z5</accession>
<reference evidence="2 3" key="1">
    <citation type="submission" date="2024-03" db="EMBL/GenBank/DDBJ databases">
        <title>Actinomycetospora sp. OC33-EN06, a novel actinomycete isolated from wild orchid (Aerides multiflora).</title>
        <authorList>
            <person name="Suriyachadkun C."/>
        </authorList>
    </citation>
    <scope>NUCLEOTIDE SEQUENCE [LARGE SCALE GENOMIC DNA]</scope>
    <source>
        <strain evidence="2 3">OC33-EN06</strain>
    </source>
</reference>
<sequence length="531" mass="54582">MTDVASHADTSPDDGRRPTRTHRARRGLRVPGAVTPAGSSTGPSTGGVTAEDARSRHRRAPGTAPFAVPAPDPAAPAAPAAPARSRHRAEDPADAFDPDTFGIRTGTPTGGHAAPRTGELRARHRPDPSADPVTGPIVTAGDATALTTAVTTATSTGRHAAVDPADLPAPASTASEAPTALTTGGHRRADRRAAEATSATSVTALPEPAAPTAPPGHARPKRRTGLPLRATIGVVGGGGVAALFALTTPGSPLPTSAPNDPQPSVAAPAGLFDSVLPSTPGAAPSSPSLVPVAPSEITTTPTEDGPQPVIGALFDAAAGAFDDLFNNSGNEGLVENGPRPRIVANPDDPSREAWRFALGPGGKRSEVLPQGPGTEPTDGDEQYIRYTAQLSDDFPTDTSLWQLILQWHHTSPNGSPPLALQVTQGQLYMVSEGDDMQAIGPVSPGQRIDLTMRVKFSRDPGEGSVTVWRDGRATGVTDWSPRDGTMSTRQAYMKMGLYRAPAIREGGSIVVTDLKIGRNAEGIGGIGPRQD</sequence>
<feature type="compositionally biased region" description="Low complexity" evidence="1">
    <location>
        <begin position="34"/>
        <end position="50"/>
    </location>
</feature>
<comment type="caution">
    <text evidence="2">The sequence shown here is derived from an EMBL/GenBank/DDBJ whole genome shotgun (WGS) entry which is preliminary data.</text>
</comment>
<feature type="compositionally biased region" description="Basic residues" evidence="1">
    <location>
        <begin position="18"/>
        <end position="28"/>
    </location>
</feature>
<evidence type="ECO:0000313" key="3">
    <source>
        <dbReference type="Proteomes" id="UP001370100"/>
    </source>
</evidence>
<evidence type="ECO:0000313" key="2">
    <source>
        <dbReference type="EMBL" id="MEJ2888052.1"/>
    </source>
</evidence>
<dbReference type="EMBL" id="JBBEGL010000004">
    <property type="protein sequence ID" value="MEJ2888052.1"/>
    <property type="molecule type" value="Genomic_DNA"/>
</dbReference>
<keyword evidence="3" id="KW-1185">Reference proteome</keyword>
<evidence type="ECO:0000256" key="1">
    <source>
        <dbReference type="SAM" id="MobiDB-lite"/>
    </source>
</evidence>
<feature type="compositionally biased region" description="Low complexity" evidence="1">
    <location>
        <begin position="195"/>
        <end position="207"/>
    </location>
</feature>
<name>A0ABU8N7Z5_9PSEU</name>
<dbReference type="Gene3D" id="2.60.120.200">
    <property type="match status" value="1"/>
</dbReference>
<keyword evidence="2" id="KW-0456">Lyase</keyword>
<dbReference type="GO" id="GO:0016829">
    <property type="term" value="F:lyase activity"/>
    <property type="evidence" value="ECO:0007669"/>
    <property type="project" value="UniProtKB-KW"/>
</dbReference>
<feature type="region of interest" description="Disordered" evidence="1">
    <location>
        <begin position="329"/>
        <end position="380"/>
    </location>
</feature>
<feature type="region of interest" description="Disordered" evidence="1">
    <location>
        <begin position="1"/>
        <end position="224"/>
    </location>
</feature>
<dbReference type="InterPro" id="IPR025975">
    <property type="entry name" value="Polysacc_lyase"/>
</dbReference>
<proteinExistence type="predicted"/>
<gene>
    <name evidence="2" type="ORF">WCD41_16440</name>
</gene>
<feature type="compositionally biased region" description="Low complexity" evidence="1">
    <location>
        <begin position="139"/>
        <end position="184"/>
    </location>
</feature>
<dbReference type="Pfam" id="PF14099">
    <property type="entry name" value="Polysacc_lyase"/>
    <property type="match status" value="1"/>
</dbReference>
<dbReference type="Proteomes" id="UP001370100">
    <property type="component" value="Unassembled WGS sequence"/>
</dbReference>
<organism evidence="2 3">
    <name type="scientific">Actinomycetospora aeridis</name>
    <dbReference type="NCBI Taxonomy" id="3129231"/>
    <lineage>
        <taxon>Bacteria</taxon>
        <taxon>Bacillati</taxon>
        <taxon>Actinomycetota</taxon>
        <taxon>Actinomycetes</taxon>
        <taxon>Pseudonocardiales</taxon>
        <taxon>Pseudonocardiaceae</taxon>
        <taxon>Actinomycetospora</taxon>
    </lineage>
</organism>
<protein>
    <submittedName>
        <fullName evidence="2">Heparin lyase I family protein</fullName>
    </submittedName>
</protein>
<dbReference type="RefSeq" id="WP_337714543.1">
    <property type="nucleotide sequence ID" value="NZ_JBBEGL010000004.1"/>
</dbReference>
<feature type="compositionally biased region" description="Basic and acidic residues" evidence="1">
    <location>
        <begin position="118"/>
        <end position="128"/>
    </location>
</feature>